<sequence length="119" mass="14040">MNPIYFIALDGFCWQQWMNNYLKPWKQRAVGRQFLEEFKANINKFINIDTNTVAIPVQLNYDTSTWSELAYIFTKPLDLIYVDISDNEKELVELWQSLQHQLIPNKTIIVIHTYGLAQG</sequence>
<accession>A0A8S3KB26</accession>
<gene>
    <name evidence="1" type="ORF">SMN809_LOCUS85473</name>
</gene>
<name>A0A8S3KB26_9BILA</name>
<organism evidence="1 2">
    <name type="scientific">Rotaria magnacalcarata</name>
    <dbReference type="NCBI Taxonomy" id="392030"/>
    <lineage>
        <taxon>Eukaryota</taxon>
        <taxon>Metazoa</taxon>
        <taxon>Spiralia</taxon>
        <taxon>Gnathifera</taxon>
        <taxon>Rotifera</taxon>
        <taxon>Eurotatoria</taxon>
        <taxon>Bdelloidea</taxon>
        <taxon>Philodinida</taxon>
        <taxon>Philodinidae</taxon>
        <taxon>Rotaria</taxon>
    </lineage>
</organism>
<reference evidence="1" key="1">
    <citation type="submission" date="2021-02" db="EMBL/GenBank/DDBJ databases">
        <authorList>
            <person name="Nowell W R."/>
        </authorList>
    </citation>
    <scope>NUCLEOTIDE SEQUENCE</scope>
</reference>
<proteinExistence type="predicted"/>
<dbReference type="EMBL" id="CAJOBI010365074">
    <property type="protein sequence ID" value="CAF5227859.1"/>
    <property type="molecule type" value="Genomic_DNA"/>
</dbReference>
<feature type="non-terminal residue" evidence="1">
    <location>
        <position position="119"/>
    </location>
</feature>
<evidence type="ECO:0000313" key="1">
    <source>
        <dbReference type="EMBL" id="CAF5227859.1"/>
    </source>
</evidence>
<comment type="caution">
    <text evidence="1">The sequence shown here is derived from an EMBL/GenBank/DDBJ whole genome shotgun (WGS) entry which is preliminary data.</text>
</comment>
<evidence type="ECO:0000313" key="2">
    <source>
        <dbReference type="Proteomes" id="UP000676336"/>
    </source>
</evidence>
<dbReference type="Proteomes" id="UP000676336">
    <property type="component" value="Unassembled WGS sequence"/>
</dbReference>
<dbReference type="AlphaFoldDB" id="A0A8S3KB26"/>
<protein>
    <submittedName>
        <fullName evidence="1">Uncharacterized protein</fullName>
    </submittedName>
</protein>